<dbReference type="NCBIfam" id="NF009774">
    <property type="entry name" value="PRK13271.1"/>
    <property type="match status" value="1"/>
</dbReference>
<evidence type="ECO:0000256" key="3">
    <source>
        <dbReference type="SAM" id="MobiDB-lite"/>
    </source>
</evidence>
<dbReference type="PROSITE" id="PS00927">
    <property type="entry name" value="TREHALASE_1"/>
    <property type="match status" value="1"/>
</dbReference>
<proteinExistence type="predicted"/>
<evidence type="ECO:0000313" key="5">
    <source>
        <dbReference type="EMBL" id="NML66567.1"/>
    </source>
</evidence>
<feature type="chain" id="PRO_5030619210" evidence="4">
    <location>
        <begin position="20"/>
        <end position="561"/>
    </location>
</feature>
<dbReference type="RefSeq" id="WP_169532201.1">
    <property type="nucleotide sequence ID" value="NZ_JABBGH010000002.1"/>
</dbReference>
<name>A0A7Y0FN47_9BACT</name>
<dbReference type="Pfam" id="PF01204">
    <property type="entry name" value="Trehalase"/>
    <property type="match status" value="1"/>
</dbReference>
<keyword evidence="6" id="KW-1185">Reference proteome</keyword>
<dbReference type="GO" id="GO:0005993">
    <property type="term" value="P:trehalose catabolic process"/>
    <property type="evidence" value="ECO:0007669"/>
    <property type="project" value="TreeGrafter"/>
</dbReference>
<dbReference type="EMBL" id="JABBGH010000002">
    <property type="protein sequence ID" value="NML66567.1"/>
    <property type="molecule type" value="Genomic_DNA"/>
</dbReference>
<dbReference type="AlphaFoldDB" id="A0A7Y0FN47"/>
<dbReference type="InterPro" id="IPR012341">
    <property type="entry name" value="6hp_glycosidase-like_sf"/>
</dbReference>
<sequence>MKHLWLTAGALLLSAATRAQTPASPGSAASLPTPRQLYPGLFEAVQLGRVYADGKTFVDARPSGSATPAEIVAAYEKQRTQPGFDLKAFVGQYFLPPVAATDFYHSNVAAGIRAHLDTLWTVLQRPAQPQAVPYSSLLPLPRPYVVPGGRFREMYYWDSYFTMLGLQQAGRTAQVRDMVADFASLIDRYGHIPNGTRTYYLTRSQPPFFALMVQLLAHAEGPSSQAYIQFRPQLQREYAYWTADGAQPQPGTATRLAVRMPGGELLSRYWDDSDQPREESYREDVEAAKTTAQPPAEFYRNVRAAAASGWDFSSRWFAPGQGLGTIRTTRLVPVDLNCLLLTLEQTLGRAAHQAGDSTEAPRYRQLARARAAAIRRYCWDDKAGFYTDYDLDARQPTAARTLAAVFPLTYGVATPAQAVLVAGHLRREFLQPGGLLTTPVASGQQWDAPNAWAPLEYLAITGLRRYGQHALADTIAHRWMRVNLRGFAQTGKLLEKYNVTATGSAAGGGGEYPLQDGFGWTNGVLLTLLNAPQPTQRPAAARRPLAPPRKPEEQKRTKAIQ</sequence>
<organism evidence="5 6">
    <name type="scientific">Hymenobacter polaris</name>
    <dbReference type="NCBI Taxonomy" id="2682546"/>
    <lineage>
        <taxon>Bacteria</taxon>
        <taxon>Pseudomonadati</taxon>
        <taxon>Bacteroidota</taxon>
        <taxon>Cytophagia</taxon>
        <taxon>Cytophagales</taxon>
        <taxon>Hymenobacteraceae</taxon>
        <taxon>Hymenobacter</taxon>
    </lineage>
</organism>
<dbReference type="Gene3D" id="1.50.10.10">
    <property type="match status" value="1"/>
</dbReference>
<protein>
    <submittedName>
        <fullName evidence="5">Alpha,alpha-trehalase TreA</fullName>
    </submittedName>
</protein>
<dbReference type="PRINTS" id="PR00744">
    <property type="entry name" value="GLHYDRLASE37"/>
</dbReference>
<dbReference type="InterPro" id="IPR001661">
    <property type="entry name" value="Glyco_hydro_37"/>
</dbReference>
<evidence type="ECO:0000256" key="4">
    <source>
        <dbReference type="SAM" id="SignalP"/>
    </source>
</evidence>
<comment type="caution">
    <text evidence="5">The sequence shown here is derived from an EMBL/GenBank/DDBJ whole genome shotgun (WGS) entry which is preliminary data.</text>
</comment>
<dbReference type="PANTHER" id="PTHR23403:SF1">
    <property type="entry name" value="TREHALASE"/>
    <property type="match status" value="1"/>
</dbReference>
<dbReference type="InterPro" id="IPR008928">
    <property type="entry name" value="6-hairpin_glycosidase_sf"/>
</dbReference>
<dbReference type="SUPFAM" id="SSF48208">
    <property type="entry name" value="Six-hairpin glycosidases"/>
    <property type="match status" value="1"/>
</dbReference>
<accession>A0A7Y0FN47</accession>
<feature type="signal peptide" evidence="4">
    <location>
        <begin position="1"/>
        <end position="19"/>
    </location>
</feature>
<feature type="compositionally biased region" description="Basic and acidic residues" evidence="3">
    <location>
        <begin position="549"/>
        <end position="561"/>
    </location>
</feature>
<feature type="compositionally biased region" description="Low complexity" evidence="3">
    <location>
        <begin position="532"/>
        <end position="544"/>
    </location>
</feature>
<gene>
    <name evidence="5" type="primary">treA</name>
    <name evidence="5" type="ORF">HHL22_15265</name>
</gene>
<dbReference type="PROSITE" id="PS00928">
    <property type="entry name" value="TREHALASE_2"/>
    <property type="match status" value="1"/>
</dbReference>
<dbReference type="NCBIfam" id="NF009773">
    <property type="entry name" value="PRK13270.1"/>
    <property type="match status" value="1"/>
</dbReference>
<evidence type="ECO:0000313" key="6">
    <source>
        <dbReference type="Proteomes" id="UP000559626"/>
    </source>
</evidence>
<dbReference type="PANTHER" id="PTHR23403">
    <property type="entry name" value="TREHALASE"/>
    <property type="match status" value="1"/>
</dbReference>
<evidence type="ECO:0000256" key="1">
    <source>
        <dbReference type="ARBA" id="ARBA00022801"/>
    </source>
</evidence>
<keyword evidence="2" id="KW-0326">Glycosidase</keyword>
<reference evidence="5 6" key="1">
    <citation type="submission" date="2020-04" db="EMBL/GenBank/DDBJ databases">
        <title>Hymenobacter polaris sp. nov., isolated from Arctic soil.</title>
        <authorList>
            <person name="Dahal R.H."/>
        </authorList>
    </citation>
    <scope>NUCLEOTIDE SEQUENCE [LARGE SCALE GENOMIC DNA]</scope>
    <source>
        <strain evidence="5 6">RP-2-7</strain>
    </source>
</reference>
<feature type="region of interest" description="Disordered" evidence="3">
    <location>
        <begin position="532"/>
        <end position="561"/>
    </location>
</feature>
<evidence type="ECO:0000256" key="2">
    <source>
        <dbReference type="ARBA" id="ARBA00023295"/>
    </source>
</evidence>
<dbReference type="Proteomes" id="UP000559626">
    <property type="component" value="Unassembled WGS sequence"/>
</dbReference>
<dbReference type="GO" id="GO:0004555">
    <property type="term" value="F:alpha,alpha-trehalase activity"/>
    <property type="evidence" value="ECO:0007669"/>
    <property type="project" value="InterPro"/>
</dbReference>
<keyword evidence="1" id="KW-0378">Hydrolase</keyword>
<dbReference type="InterPro" id="IPR018232">
    <property type="entry name" value="Glyco_hydro_37_CS"/>
</dbReference>
<keyword evidence="4" id="KW-0732">Signal</keyword>